<protein>
    <submittedName>
        <fullName evidence="2">Uncharacterized protein</fullName>
    </submittedName>
</protein>
<dbReference type="EMBL" id="NESP01000001">
    <property type="protein sequence ID" value="PUE58786.1"/>
    <property type="molecule type" value="Genomic_DNA"/>
</dbReference>
<proteinExistence type="predicted"/>
<evidence type="ECO:0000313" key="3">
    <source>
        <dbReference type="Proteomes" id="UP000251341"/>
    </source>
</evidence>
<dbReference type="RefSeq" id="WP_108401742.1">
    <property type="nucleotide sequence ID" value="NZ_NESP01000001.1"/>
</dbReference>
<keyword evidence="1" id="KW-0812">Transmembrane</keyword>
<organism evidence="2 3">
    <name type="scientific">Limnohabitans curvus</name>
    <dbReference type="NCBI Taxonomy" id="323423"/>
    <lineage>
        <taxon>Bacteria</taxon>
        <taxon>Pseudomonadati</taxon>
        <taxon>Pseudomonadota</taxon>
        <taxon>Betaproteobacteria</taxon>
        <taxon>Burkholderiales</taxon>
        <taxon>Comamonadaceae</taxon>
        <taxon>Limnohabitans</taxon>
    </lineage>
</organism>
<dbReference type="Proteomes" id="UP000251341">
    <property type="component" value="Unassembled WGS sequence"/>
</dbReference>
<gene>
    <name evidence="2" type="ORF">B9Z44_03770</name>
</gene>
<accession>A0A315ELL1</accession>
<dbReference type="AlphaFoldDB" id="A0A315ELL1"/>
<feature type="transmembrane region" description="Helical" evidence="1">
    <location>
        <begin position="39"/>
        <end position="58"/>
    </location>
</feature>
<keyword evidence="1" id="KW-0472">Membrane</keyword>
<evidence type="ECO:0000256" key="1">
    <source>
        <dbReference type="SAM" id="Phobius"/>
    </source>
</evidence>
<comment type="caution">
    <text evidence="2">The sequence shown here is derived from an EMBL/GenBank/DDBJ whole genome shotgun (WGS) entry which is preliminary data.</text>
</comment>
<sequence length="59" mass="6849">MTPVVTQVLVKKKKQKTHVRPMANIENSINEQQMYFKDVAGFFIFLLVVFTVLMISLYA</sequence>
<name>A0A315ELL1_9BURK</name>
<keyword evidence="3" id="KW-1185">Reference proteome</keyword>
<reference evidence="2 3" key="1">
    <citation type="submission" date="2017-04" db="EMBL/GenBank/DDBJ databases">
        <title>Unexpected and diverse lifestyles within the genus Limnohabitans.</title>
        <authorList>
            <person name="Kasalicky V."/>
            <person name="Mehrshad M."/>
            <person name="Andrei S.-A."/>
            <person name="Salcher M."/>
            <person name="Kratochvilova H."/>
            <person name="Simek K."/>
            <person name="Ghai R."/>
        </authorList>
    </citation>
    <scope>NUCLEOTIDE SEQUENCE [LARGE SCALE GENOMIC DNA]</scope>
    <source>
        <strain evidence="2 3">MWH-C5</strain>
    </source>
</reference>
<evidence type="ECO:0000313" key="2">
    <source>
        <dbReference type="EMBL" id="PUE58786.1"/>
    </source>
</evidence>
<keyword evidence="1" id="KW-1133">Transmembrane helix</keyword>